<dbReference type="Pfam" id="PF04707">
    <property type="entry name" value="PRELI"/>
    <property type="match status" value="1"/>
</dbReference>
<evidence type="ECO:0000313" key="3">
    <source>
        <dbReference type="EMBL" id="KOX70719.1"/>
    </source>
</evidence>
<sequence length="227" mass="25716">MGNKKYSLYATRNRLQSTNLGKKEKKKLAELSAEFCPDRPLWSAGTHPHNGNRAPNKRFPSRWTERTGKSDISMPRYPPITVSPLDFSLVNKAIPENGERAKELETPEASGRCVLSLSMKGSAKVTILPDCWLAVCEAFFQRYPNPYASHVPSEDTVYQEVKDDKFMSKRIFQMTVAILPDLFKNLVKKSQNQRIGYILGVESLVLLLEEIRHLTTNVKTKQASNSN</sequence>
<name>A0A0M8ZW29_9HYME</name>
<dbReference type="PROSITE" id="PS50904">
    <property type="entry name" value="PRELI_MSF1"/>
    <property type="match status" value="1"/>
</dbReference>
<gene>
    <name evidence="3" type="ORF">WN51_02143</name>
</gene>
<organism evidence="3 4">
    <name type="scientific">Melipona quadrifasciata</name>
    <dbReference type="NCBI Taxonomy" id="166423"/>
    <lineage>
        <taxon>Eukaryota</taxon>
        <taxon>Metazoa</taxon>
        <taxon>Ecdysozoa</taxon>
        <taxon>Arthropoda</taxon>
        <taxon>Hexapoda</taxon>
        <taxon>Insecta</taxon>
        <taxon>Pterygota</taxon>
        <taxon>Neoptera</taxon>
        <taxon>Endopterygota</taxon>
        <taxon>Hymenoptera</taxon>
        <taxon>Apocrita</taxon>
        <taxon>Aculeata</taxon>
        <taxon>Apoidea</taxon>
        <taxon>Anthophila</taxon>
        <taxon>Apidae</taxon>
        <taxon>Melipona</taxon>
    </lineage>
</organism>
<accession>A0A0M8ZW29</accession>
<keyword evidence="4" id="KW-1185">Reference proteome</keyword>
<feature type="domain" description="PRELI/MSF1" evidence="2">
    <location>
        <begin position="119"/>
        <end position="227"/>
    </location>
</feature>
<evidence type="ECO:0000256" key="1">
    <source>
        <dbReference type="SAM" id="MobiDB-lite"/>
    </source>
</evidence>
<dbReference type="Proteomes" id="UP000053105">
    <property type="component" value="Unassembled WGS sequence"/>
</dbReference>
<dbReference type="AlphaFoldDB" id="A0A0M8ZW29"/>
<feature type="region of interest" description="Disordered" evidence="1">
    <location>
        <begin position="42"/>
        <end position="70"/>
    </location>
</feature>
<evidence type="ECO:0000313" key="4">
    <source>
        <dbReference type="Proteomes" id="UP000053105"/>
    </source>
</evidence>
<proteinExistence type="predicted"/>
<dbReference type="OrthoDB" id="341300at2759"/>
<dbReference type="EMBL" id="KQ435851">
    <property type="protein sequence ID" value="KOX70719.1"/>
    <property type="molecule type" value="Genomic_DNA"/>
</dbReference>
<evidence type="ECO:0000259" key="2">
    <source>
        <dbReference type="PROSITE" id="PS50904"/>
    </source>
</evidence>
<reference evidence="3 4" key="1">
    <citation type="submission" date="2015-07" db="EMBL/GenBank/DDBJ databases">
        <title>The genome of Melipona quadrifasciata.</title>
        <authorList>
            <person name="Pan H."/>
            <person name="Kapheim K."/>
        </authorList>
    </citation>
    <scope>NUCLEOTIDE SEQUENCE [LARGE SCALE GENOMIC DNA]</scope>
    <source>
        <strain evidence="3">0111107301</strain>
        <tissue evidence="3">Whole body</tissue>
    </source>
</reference>
<protein>
    <submittedName>
        <fullName evidence="3">Protein preli-like</fullName>
    </submittedName>
</protein>
<dbReference type="InterPro" id="IPR006797">
    <property type="entry name" value="PRELI/MSF1_dom"/>
</dbReference>
<dbReference type="STRING" id="166423.A0A0M8ZW29"/>